<protein>
    <submittedName>
        <fullName evidence="1">Uncharacterized protein</fullName>
    </submittedName>
</protein>
<organism evidence="1 2">
    <name type="scientific">Oedothorax gibbosus</name>
    <dbReference type="NCBI Taxonomy" id="931172"/>
    <lineage>
        <taxon>Eukaryota</taxon>
        <taxon>Metazoa</taxon>
        <taxon>Ecdysozoa</taxon>
        <taxon>Arthropoda</taxon>
        <taxon>Chelicerata</taxon>
        <taxon>Arachnida</taxon>
        <taxon>Araneae</taxon>
        <taxon>Araneomorphae</taxon>
        <taxon>Entelegynae</taxon>
        <taxon>Araneoidea</taxon>
        <taxon>Linyphiidae</taxon>
        <taxon>Erigoninae</taxon>
        <taxon>Oedothorax</taxon>
    </lineage>
</organism>
<evidence type="ECO:0000313" key="1">
    <source>
        <dbReference type="EMBL" id="KAG8176827.1"/>
    </source>
</evidence>
<keyword evidence="2" id="KW-1185">Reference proteome</keyword>
<evidence type="ECO:0000313" key="2">
    <source>
        <dbReference type="Proteomes" id="UP000827092"/>
    </source>
</evidence>
<gene>
    <name evidence="1" type="ORF">JTE90_003455</name>
</gene>
<sequence length="82" mass="9236">MSCAIREKYHRSSFLEIFELVTRTSTLYEASAGEVEDVEDTLYNLLQSACYDVIAERSGLVNPRATLDDYPVGEKHGNFATK</sequence>
<dbReference type="AlphaFoldDB" id="A0AAV6TXT7"/>
<name>A0AAV6TXT7_9ARAC</name>
<comment type="caution">
    <text evidence="1">The sequence shown here is derived from an EMBL/GenBank/DDBJ whole genome shotgun (WGS) entry which is preliminary data.</text>
</comment>
<reference evidence="1 2" key="1">
    <citation type="journal article" date="2022" name="Nat. Ecol. Evol.">
        <title>A masculinizing supergene underlies an exaggerated male reproductive morph in a spider.</title>
        <authorList>
            <person name="Hendrickx F."/>
            <person name="De Corte Z."/>
            <person name="Sonet G."/>
            <person name="Van Belleghem S.M."/>
            <person name="Kostlbacher S."/>
            <person name="Vangestel C."/>
        </authorList>
    </citation>
    <scope>NUCLEOTIDE SEQUENCE [LARGE SCALE GENOMIC DNA]</scope>
    <source>
        <strain evidence="1">W744_W776</strain>
    </source>
</reference>
<accession>A0AAV6TXT7</accession>
<dbReference type="EMBL" id="JAFNEN010000849">
    <property type="protein sequence ID" value="KAG8176827.1"/>
    <property type="molecule type" value="Genomic_DNA"/>
</dbReference>
<proteinExistence type="predicted"/>
<dbReference type="Proteomes" id="UP000827092">
    <property type="component" value="Unassembled WGS sequence"/>
</dbReference>